<dbReference type="InterPro" id="IPR058163">
    <property type="entry name" value="LysR-type_TF_proteobact-type"/>
</dbReference>
<dbReference type="RefSeq" id="WP_172612658.1">
    <property type="nucleotide sequence ID" value="NZ_CP053746.1"/>
</dbReference>
<protein>
    <submittedName>
        <fullName evidence="6">HTH-type transcriptional regulator DmlR</fullName>
    </submittedName>
</protein>
<evidence type="ECO:0000256" key="3">
    <source>
        <dbReference type="ARBA" id="ARBA00023125"/>
    </source>
</evidence>
<keyword evidence="4" id="KW-0804">Transcription</keyword>
<dbReference type="InterPro" id="IPR036388">
    <property type="entry name" value="WH-like_DNA-bd_sf"/>
</dbReference>
<sequence length="305" mass="33582">MPDLFVLFIFVRVAELMSFTRAAETLGIQKGRVSTAIRQLEREVGATLLHRTTRTVRLTEDGRAFYARTLDLLAEVQDLQSMFASNGAPLRGKLRVDMPTELAQTVIIPALPQLLAVHPQLEIELSSTDRRVDLVQEGFDCVIRLGAVLDETLIARPLGKLRMINAASPDYLARHGTPHSLADLRIQGHRMVHYAPTLGARLAGWEYPEGDGYGTLDLPGAMQVNNVQTYHAAGLAGIGLIQGGHSALAPHIANGALVEVMPHLRPEPLNAYLVVAHRRNLSPRVRAFMTWLEGVLEPYLDHPIP</sequence>
<dbReference type="SUPFAM" id="SSF53850">
    <property type="entry name" value="Periplasmic binding protein-like II"/>
    <property type="match status" value="1"/>
</dbReference>
<dbReference type="FunFam" id="1.10.10.10:FF:000001">
    <property type="entry name" value="LysR family transcriptional regulator"/>
    <property type="match status" value="1"/>
</dbReference>
<dbReference type="PROSITE" id="PS50931">
    <property type="entry name" value="HTH_LYSR"/>
    <property type="match status" value="1"/>
</dbReference>
<dbReference type="GO" id="GO:0006351">
    <property type="term" value="P:DNA-templated transcription"/>
    <property type="evidence" value="ECO:0007669"/>
    <property type="project" value="TreeGrafter"/>
</dbReference>
<dbReference type="GO" id="GO:0003700">
    <property type="term" value="F:DNA-binding transcription factor activity"/>
    <property type="evidence" value="ECO:0007669"/>
    <property type="project" value="InterPro"/>
</dbReference>
<evidence type="ECO:0000313" key="6">
    <source>
        <dbReference type="EMBL" id="QKF53522.1"/>
    </source>
</evidence>
<gene>
    <name evidence="6" type="ORF">FX982_04515</name>
</gene>
<accession>A0A6M8MTI9</accession>
<dbReference type="PANTHER" id="PTHR30537:SF72">
    <property type="entry name" value="LYSR FAMILY TRANSCRIPTIONAL REGULATOR"/>
    <property type="match status" value="1"/>
</dbReference>
<dbReference type="InterPro" id="IPR005119">
    <property type="entry name" value="LysR_subst-bd"/>
</dbReference>
<dbReference type="Gene3D" id="3.40.190.290">
    <property type="match status" value="1"/>
</dbReference>
<keyword evidence="7" id="KW-1185">Reference proteome</keyword>
<dbReference type="InterPro" id="IPR000847">
    <property type="entry name" value="LysR_HTH_N"/>
</dbReference>
<dbReference type="Pfam" id="PF00126">
    <property type="entry name" value="HTH_1"/>
    <property type="match status" value="1"/>
</dbReference>
<keyword evidence="3" id="KW-0238">DNA-binding</keyword>
<proteinExistence type="inferred from homology"/>
<dbReference type="CDD" id="cd08472">
    <property type="entry name" value="PBP2_CrgA_like_3"/>
    <property type="match status" value="1"/>
</dbReference>
<feature type="domain" description="HTH lysR-type" evidence="5">
    <location>
        <begin position="9"/>
        <end position="59"/>
    </location>
</feature>
<dbReference type="Proteomes" id="UP000501989">
    <property type="component" value="Chromosome"/>
</dbReference>
<evidence type="ECO:0000259" key="5">
    <source>
        <dbReference type="PROSITE" id="PS50931"/>
    </source>
</evidence>
<evidence type="ECO:0000256" key="1">
    <source>
        <dbReference type="ARBA" id="ARBA00009437"/>
    </source>
</evidence>
<dbReference type="Gene3D" id="1.10.10.10">
    <property type="entry name" value="Winged helix-like DNA-binding domain superfamily/Winged helix DNA-binding domain"/>
    <property type="match status" value="1"/>
</dbReference>
<evidence type="ECO:0000313" key="7">
    <source>
        <dbReference type="Proteomes" id="UP000501989"/>
    </source>
</evidence>
<keyword evidence="2" id="KW-0805">Transcription regulation</keyword>
<dbReference type="AlphaFoldDB" id="A0A6M8MTI9"/>
<name>A0A6M8MTI9_9PSED</name>
<dbReference type="Pfam" id="PF03466">
    <property type="entry name" value="LysR_substrate"/>
    <property type="match status" value="1"/>
</dbReference>
<dbReference type="EMBL" id="CP053746">
    <property type="protein sequence ID" value="QKF53522.1"/>
    <property type="molecule type" value="Genomic_DNA"/>
</dbReference>
<dbReference type="SUPFAM" id="SSF46785">
    <property type="entry name" value="Winged helix' DNA-binding domain"/>
    <property type="match status" value="1"/>
</dbReference>
<dbReference type="InterPro" id="IPR036390">
    <property type="entry name" value="WH_DNA-bd_sf"/>
</dbReference>
<dbReference type="PANTHER" id="PTHR30537">
    <property type="entry name" value="HTH-TYPE TRANSCRIPTIONAL REGULATOR"/>
    <property type="match status" value="1"/>
</dbReference>
<dbReference type="KEGG" id="pgg:FX982_04515"/>
<dbReference type="FunFam" id="3.40.190.290:FF:000001">
    <property type="entry name" value="Transcriptional regulator, LysR family"/>
    <property type="match status" value="1"/>
</dbReference>
<dbReference type="GO" id="GO:0043565">
    <property type="term" value="F:sequence-specific DNA binding"/>
    <property type="evidence" value="ECO:0007669"/>
    <property type="project" value="TreeGrafter"/>
</dbReference>
<reference evidence="7" key="1">
    <citation type="submission" date="2019-12" db="EMBL/GenBank/DDBJ databases">
        <title>Endophytic bacteria associated with Panax ginseng seedlings.</title>
        <authorList>
            <person name="Park J.M."/>
            <person name="Shin R."/>
            <person name="Jo S.H."/>
        </authorList>
    </citation>
    <scope>NUCLEOTIDE SEQUENCE [LARGE SCALE GENOMIC DNA]</scope>
    <source>
        <strain evidence="7">PgKB30</strain>
    </source>
</reference>
<organism evidence="6 7">
    <name type="scientific">Pseudomonas graminis</name>
    <dbReference type="NCBI Taxonomy" id="158627"/>
    <lineage>
        <taxon>Bacteria</taxon>
        <taxon>Pseudomonadati</taxon>
        <taxon>Pseudomonadota</taxon>
        <taxon>Gammaproteobacteria</taxon>
        <taxon>Pseudomonadales</taxon>
        <taxon>Pseudomonadaceae</taxon>
        <taxon>Pseudomonas</taxon>
    </lineage>
</organism>
<evidence type="ECO:0000256" key="4">
    <source>
        <dbReference type="ARBA" id="ARBA00023163"/>
    </source>
</evidence>
<comment type="similarity">
    <text evidence="1">Belongs to the LysR transcriptional regulatory family.</text>
</comment>
<evidence type="ECO:0000256" key="2">
    <source>
        <dbReference type="ARBA" id="ARBA00023015"/>
    </source>
</evidence>